<dbReference type="EMBL" id="JAPDRL010000048">
    <property type="protein sequence ID" value="KAJ9662711.1"/>
    <property type="molecule type" value="Genomic_DNA"/>
</dbReference>
<evidence type="ECO:0000313" key="3">
    <source>
        <dbReference type="Proteomes" id="UP001172684"/>
    </source>
</evidence>
<reference evidence="2" key="1">
    <citation type="submission" date="2022-10" db="EMBL/GenBank/DDBJ databases">
        <title>Culturing micro-colonial fungi from biological soil crusts in the Mojave desert and describing Neophaeococcomyces mojavensis, and introducing the new genera and species Taxawa tesnikishii.</title>
        <authorList>
            <person name="Kurbessoian T."/>
            <person name="Stajich J.E."/>
        </authorList>
    </citation>
    <scope>NUCLEOTIDE SEQUENCE</scope>
    <source>
        <strain evidence="2">TK_1</strain>
    </source>
</reference>
<gene>
    <name evidence="2" type="ORF">H2201_005995</name>
</gene>
<sequence length="285" mass="31687">MSVRSLSSLIIYVQAHSVIINDFYYEHLMKPSRVATMRIHHHSVVLLLPVSMACLRPLIKCAAKAIKCHLMRRKPMVATTTLARNLRSASNEKETTRDKKQDGRLRPFKIYSGILHEAITLALLSRNPGSFLLASQDDARGMQGCEDANALQGIGSDGLLDQAREDNTTITPPSTEEAASEPRRDSMSSGSDSVVPRVRFATPVTAREESIFVESVCTASIGSVSESSISSWNTEDSERWHEEERERISDLPRRFSEIKPQADRPADWGIVKVMGYTCTSTPPRS</sequence>
<feature type="region of interest" description="Disordered" evidence="1">
    <location>
        <begin position="164"/>
        <end position="194"/>
    </location>
</feature>
<evidence type="ECO:0000256" key="1">
    <source>
        <dbReference type="SAM" id="MobiDB-lite"/>
    </source>
</evidence>
<protein>
    <submittedName>
        <fullName evidence="2">Uncharacterized protein</fullName>
    </submittedName>
</protein>
<dbReference type="Proteomes" id="UP001172684">
    <property type="component" value="Unassembled WGS sequence"/>
</dbReference>
<comment type="caution">
    <text evidence="2">The sequence shown here is derived from an EMBL/GenBank/DDBJ whole genome shotgun (WGS) entry which is preliminary data.</text>
</comment>
<proteinExistence type="predicted"/>
<organism evidence="2 3">
    <name type="scientific">Coniosporium apollinis</name>
    <dbReference type="NCBI Taxonomy" id="61459"/>
    <lineage>
        <taxon>Eukaryota</taxon>
        <taxon>Fungi</taxon>
        <taxon>Dikarya</taxon>
        <taxon>Ascomycota</taxon>
        <taxon>Pezizomycotina</taxon>
        <taxon>Dothideomycetes</taxon>
        <taxon>Dothideomycetes incertae sedis</taxon>
        <taxon>Coniosporium</taxon>
    </lineage>
</organism>
<evidence type="ECO:0000313" key="2">
    <source>
        <dbReference type="EMBL" id="KAJ9662711.1"/>
    </source>
</evidence>
<accession>A0ABQ9NNE4</accession>
<keyword evidence="3" id="KW-1185">Reference proteome</keyword>
<name>A0ABQ9NNE4_9PEZI</name>